<keyword evidence="5 8" id="KW-0658">Purine biosynthesis</keyword>
<comment type="subcellular location">
    <subcellularLocation>
        <location evidence="8">Cytoplasm</location>
    </subcellularLocation>
</comment>
<dbReference type="FunFam" id="1.10.300.10:FF:000001">
    <property type="entry name" value="Adenylosuccinate synthetase"/>
    <property type="match status" value="1"/>
</dbReference>
<dbReference type="GO" id="GO:0000287">
    <property type="term" value="F:magnesium ion binding"/>
    <property type="evidence" value="ECO:0007669"/>
    <property type="project" value="UniProtKB-UniRule"/>
</dbReference>
<evidence type="ECO:0000256" key="3">
    <source>
        <dbReference type="ARBA" id="ARBA00022723"/>
    </source>
</evidence>
<dbReference type="GO" id="GO:0046040">
    <property type="term" value="P:IMP metabolic process"/>
    <property type="evidence" value="ECO:0007669"/>
    <property type="project" value="TreeGrafter"/>
</dbReference>
<dbReference type="GO" id="GO:0044208">
    <property type="term" value="P:'de novo' AMP biosynthetic process"/>
    <property type="evidence" value="ECO:0007669"/>
    <property type="project" value="UniProtKB-UniRule"/>
</dbReference>
<feature type="binding site" description="in other chain" evidence="8">
    <location>
        <position position="247"/>
    </location>
    <ligand>
        <name>IMP</name>
        <dbReference type="ChEBI" id="CHEBI:58053"/>
        <note>ligand shared between dimeric partners</note>
    </ligand>
</feature>
<feature type="binding site" description="in other chain" evidence="8">
    <location>
        <begin position="46"/>
        <end position="49"/>
    </location>
    <ligand>
        <name>IMP</name>
        <dbReference type="ChEBI" id="CHEBI:58053"/>
        <note>ligand shared between dimeric partners</note>
    </ligand>
</feature>
<dbReference type="FunFam" id="3.90.170.10:FF:000001">
    <property type="entry name" value="Adenylosuccinate synthetase"/>
    <property type="match status" value="1"/>
</dbReference>
<dbReference type="GO" id="GO:0005737">
    <property type="term" value="C:cytoplasm"/>
    <property type="evidence" value="ECO:0007669"/>
    <property type="project" value="UniProtKB-SubCell"/>
</dbReference>
<dbReference type="HAMAP" id="MF_00011">
    <property type="entry name" value="Adenylosucc_synth"/>
    <property type="match status" value="1"/>
</dbReference>
<evidence type="ECO:0000256" key="7">
    <source>
        <dbReference type="ARBA" id="ARBA00023134"/>
    </source>
</evidence>
<comment type="function">
    <text evidence="8">Plays an important role in the de novo pathway of purine nucleotide biosynthesis. Catalyzes the first committed step in the biosynthesis of AMP from IMP.</text>
</comment>
<comment type="similarity">
    <text evidence="8 10">Belongs to the adenylosuccinate synthetase family.</text>
</comment>
<keyword evidence="12" id="KW-1185">Reference proteome</keyword>
<feature type="binding site" evidence="8">
    <location>
        <position position="151"/>
    </location>
    <ligand>
        <name>IMP</name>
        <dbReference type="ChEBI" id="CHEBI:58053"/>
        <note>ligand shared between dimeric partners</note>
    </ligand>
</feature>
<dbReference type="GO" id="GO:0005525">
    <property type="term" value="F:GTP binding"/>
    <property type="evidence" value="ECO:0007669"/>
    <property type="project" value="UniProtKB-UniRule"/>
</dbReference>
<feature type="active site" description="Proton donor" evidence="8">
    <location>
        <position position="49"/>
    </location>
</feature>
<evidence type="ECO:0000256" key="1">
    <source>
        <dbReference type="ARBA" id="ARBA00011738"/>
    </source>
</evidence>
<evidence type="ECO:0000256" key="8">
    <source>
        <dbReference type="HAMAP-Rule" id="MF_00011"/>
    </source>
</evidence>
<evidence type="ECO:0000256" key="5">
    <source>
        <dbReference type="ARBA" id="ARBA00022755"/>
    </source>
</evidence>
<accession>A0A5E4TLF4</accession>
<evidence type="ECO:0000256" key="9">
    <source>
        <dbReference type="PROSITE-ProRule" id="PRU10134"/>
    </source>
</evidence>
<feature type="active site" evidence="9">
    <location>
        <position position="148"/>
    </location>
</feature>
<feature type="binding site" evidence="8">
    <location>
        <begin position="315"/>
        <end position="321"/>
    </location>
    <ligand>
        <name>substrate</name>
    </ligand>
</feature>
<evidence type="ECO:0000256" key="2">
    <source>
        <dbReference type="ARBA" id="ARBA00022598"/>
    </source>
</evidence>
<feature type="binding site" description="in other chain" evidence="8">
    <location>
        <position position="319"/>
    </location>
    <ligand>
        <name>IMP</name>
        <dbReference type="ChEBI" id="CHEBI:58053"/>
        <note>ligand shared between dimeric partners</note>
    </ligand>
</feature>
<dbReference type="NCBIfam" id="NF002223">
    <property type="entry name" value="PRK01117.1"/>
    <property type="match status" value="1"/>
</dbReference>
<proteinExistence type="inferred from homology"/>
<dbReference type="RefSeq" id="WP_150668263.1">
    <property type="nucleotide sequence ID" value="NZ_CABPSB010000004.1"/>
</dbReference>
<dbReference type="CDD" id="cd03108">
    <property type="entry name" value="AdSS"/>
    <property type="match status" value="1"/>
</dbReference>
<dbReference type="NCBIfam" id="TIGR00184">
    <property type="entry name" value="purA"/>
    <property type="match status" value="1"/>
</dbReference>
<feature type="binding site" evidence="8">
    <location>
        <begin position="429"/>
        <end position="431"/>
    </location>
    <ligand>
        <name>GTP</name>
        <dbReference type="ChEBI" id="CHEBI:37565"/>
    </ligand>
</feature>
<evidence type="ECO:0000313" key="11">
    <source>
        <dbReference type="EMBL" id="VVD88720.1"/>
    </source>
</evidence>
<feature type="binding site" description="in other chain" evidence="8">
    <location>
        <position position="232"/>
    </location>
    <ligand>
        <name>IMP</name>
        <dbReference type="ChEBI" id="CHEBI:58053"/>
        <note>ligand shared between dimeric partners</note>
    </ligand>
</feature>
<dbReference type="PROSITE" id="PS01266">
    <property type="entry name" value="ADENYLOSUCCIN_SYN_1"/>
    <property type="match status" value="1"/>
</dbReference>
<dbReference type="InterPro" id="IPR042109">
    <property type="entry name" value="Adenylosuccinate_synth_dom1"/>
</dbReference>
<dbReference type="PANTHER" id="PTHR11846">
    <property type="entry name" value="ADENYLOSUCCINATE SYNTHETASE"/>
    <property type="match status" value="1"/>
</dbReference>
<dbReference type="Pfam" id="PF00709">
    <property type="entry name" value="Adenylsucc_synt"/>
    <property type="match status" value="1"/>
</dbReference>
<name>A0A5E4TLF4_9BURK</name>
<dbReference type="InterPro" id="IPR018220">
    <property type="entry name" value="Adenylosuccin_syn_GTP-bd"/>
</dbReference>
<comment type="subunit">
    <text evidence="1 8">Homodimer.</text>
</comment>
<gene>
    <name evidence="8" type="primary">purA</name>
    <name evidence="11" type="ORF">PAN31108_01503</name>
</gene>
<dbReference type="InterPro" id="IPR042110">
    <property type="entry name" value="Adenylosuccinate_synth_dom2"/>
</dbReference>
<comment type="catalytic activity">
    <reaction evidence="8 10">
        <text>IMP + L-aspartate + GTP = N(6)-(1,2-dicarboxyethyl)-AMP + GDP + phosphate + 2 H(+)</text>
        <dbReference type="Rhea" id="RHEA:15753"/>
        <dbReference type="ChEBI" id="CHEBI:15378"/>
        <dbReference type="ChEBI" id="CHEBI:29991"/>
        <dbReference type="ChEBI" id="CHEBI:37565"/>
        <dbReference type="ChEBI" id="CHEBI:43474"/>
        <dbReference type="ChEBI" id="CHEBI:57567"/>
        <dbReference type="ChEBI" id="CHEBI:58053"/>
        <dbReference type="ChEBI" id="CHEBI:58189"/>
        <dbReference type="EC" id="6.3.4.4"/>
    </reaction>
</comment>
<feature type="binding site" evidence="8">
    <location>
        <begin position="20"/>
        <end position="26"/>
    </location>
    <ligand>
        <name>GTP</name>
        <dbReference type="ChEBI" id="CHEBI:37565"/>
    </ligand>
</feature>
<feature type="binding site" evidence="8">
    <location>
        <position position="48"/>
    </location>
    <ligand>
        <name>Mg(2+)</name>
        <dbReference type="ChEBI" id="CHEBI:18420"/>
    </ligand>
</feature>
<reference evidence="11 12" key="1">
    <citation type="submission" date="2019-08" db="EMBL/GenBank/DDBJ databases">
        <authorList>
            <person name="Peeters C."/>
        </authorList>
    </citation>
    <scope>NUCLEOTIDE SEQUENCE [LARGE SCALE GENOMIC DNA]</scope>
    <source>
        <strain evidence="11 12">LMG 31108</strain>
    </source>
</reference>
<dbReference type="Gene3D" id="3.90.170.10">
    <property type="entry name" value="Adenylosuccinate Synthetase, subunit A, domain 3"/>
    <property type="match status" value="1"/>
</dbReference>
<dbReference type="InterPro" id="IPR033128">
    <property type="entry name" value="Adenylosuccin_syn_Lys_AS"/>
</dbReference>
<feature type="binding site" evidence="8">
    <location>
        <begin position="347"/>
        <end position="349"/>
    </location>
    <ligand>
        <name>GTP</name>
        <dbReference type="ChEBI" id="CHEBI:37565"/>
    </ligand>
</feature>
<dbReference type="UniPathway" id="UPA00075">
    <property type="reaction ID" value="UER00335"/>
</dbReference>
<sequence length="446" mass="48366">MSGNALNQGRNVVVIGTQWGDEGKGKVVDWLTDHAQGVVRFQGGHNAGHTLIIGGKKTILRLIPSGIMHKDVTCYIGNGVVLSPEALFKEIEELESAGLNVCGRLRISEACTLILPYHVAIDQAREARRGAGKIGTTGRGIGPAYEDKVGRRALRVQDLFDPKTFAERLRENLDYHNFVLTQYLGAKAVDFQETLDTMLSYAERLRPMIADVSQELYAANRAGSKLLFEGAQGTLLDIDHGTYPFVTSSNCVAGAASAGAGVGPQQLHYVLGITKAYCTRVGAGPFPSELYDADNPARQEAIGLQLATVGKEFGSVTGRPRRTGWMDAAALKRSIQINGVTGLCMTKLDVLDGLETVRLCVGYKIDGKSVDILPRGAVDVGRCEPVYEDFPGWSQSTVGVTSWDQLPVQAQNYLKRIEEVSGIPIDMVSTGPDRDETILLRHPFKH</sequence>
<feature type="binding site" evidence="8">
    <location>
        <position position="21"/>
    </location>
    <ligand>
        <name>Mg(2+)</name>
        <dbReference type="ChEBI" id="CHEBI:18420"/>
    </ligand>
</feature>
<keyword evidence="2 8" id="KW-0436">Ligase</keyword>
<keyword evidence="8" id="KW-0963">Cytoplasm</keyword>
<dbReference type="EMBL" id="CABPSB010000004">
    <property type="protein sequence ID" value="VVD88720.1"/>
    <property type="molecule type" value="Genomic_DNA"/>
</dbReference>
<feature type="binding site" evidence="8">
    <location>
        <begin position="48"/>
        <end position="50"/>
    </location>
    <ligand>
        <name>GTP</name>
        <dbReference type="ChEBI" id="CHEBI:37565"/>
    </ligand>
</feature>
<keyword evidence="4 8" id="KW-0547">Nucleotide-binding</keyword>
<dbReference type="SMART" id="SM00788">
    <property type="entry name" value="Adenylsucc_synt"/>
    <property type="match status" value="1"/>
</dbReference>
<dbReference type="Proteomes" id="UP000406256">
    <property type="component" value="Unassembled WGS sequence"/>
</dbReference>
<evidence type="ECO:0000256" key="10">
    <source>
        <dbReference type="RuleBase" id="RU000520"/>
    </source>
</evidence>
<organism evidence="11 12">
    <name type="scientific">Pandoraea anhela</name>
    <dbReference type="NCBI Taxonomy" id="2508295"/>
    <lineage>
        <taxon>Bacteria</taxon>
        <taxon>Pseudomonadati</taxon>
        <taxon>Pseudomonadota</taxon>
        <taxon>Betaproteobacteria</taxon>
        <taxon>Burkholderiales</taxon>
        <taxon>Burkholderiaceae</taxon>
        <taxon>Pandoraea</taxon>
    </lineage>
</organism>
<dbReference type="EC" id="6.3.4.4" evidence="8 10"/>
<dbReference type="InterPro" id="IPR027417">
    <property type="entry name" value="P-loop_NTPase"/>
</dbReference>
<dbReference type="InterPro" id="IPR042111">
    <property type="entry name" value="Adenylosuccinate_synth_dom3"/>
</dbReference>
<dbReference type="PROSITE" id="PS00513">
    <property type="entry name" value="ADENYLOSUCCIN_SYN_2"/>
    <property type="match status" value="1"/>
</dbReference>
<dbReference type="SUPFAM" id="SSF52540">
    <property type="entry name" value="P-loop containing nucleoside triphosphate hydrolases"/>
    <property type="match status" value="1"/>
</dbReference>
<evidence type="ECO:0000256" key="4">
    <source>
        <dbReference type="ARBA" id="ARBA00022741"/>
    </source>
</evidence>
<feature type="binding site" description="in other chain" evidence="8">
    <location>
        <begin position="21"/>
        <end position="24"/>
    </location>
    <ligand>
        <name>IMP</name>
        <dbReference type="ChEBI" id="CHEBI:58053"/>
        <note>ligand shared between dimeric partners</note>
    </ligand>
</feature>
<dbReference type="OrthoDB" id="9807553at2"/>
<dbReference type="Gene3D" id="3.40.440.10">
    <property type="entry name" value="Adenylosuccinate Synthetase, subunit A, domain 1"/>
    <property type="match status" value="1"/>
</dbReference>
<keyword evidence="3 8" id="KW-0479">Metal-binding</keyword>
<evidence type="ECO:0000313" key="12">
    <source>
        <dbReference type="Proteomes" id="UP000406256"/>
    </source>
</evidence>
<keyword evidence="6 8" id="KW-0460">Magnesium</keyword>
<dbReference type="InterPro" id="IPR001114">
    <property type="entry name" value="Adenylosuccinate_synthetase"/>
</dbReference>
<evidence type="ECO:0000256" key="6">
    <source>
        <dbReference type="ARBA" id="ARBA00022842"/>
    </source>
</evidence>
<comment type="cofactor">
    <cofactor evidence="8">
        <name>Mg(2+)</name>
        <dbReference type="ChEBI" id="CHEBI:18420"/>
    </cofactor>
    <text evidence="8">Binds 1 Mg(2+) ion per subunit.</text>
</comment>
<protein>
    <recommendedName>
        <fullName evidence="8 10">Adenylosuccinate synthetase</fullName>
        <shortName evidence="8">AMPSase</shortName>
        <shortName evidence="8">AdSS</shortName>
        <ecNumber evidence="8 10">6.3.4.4</ecNumber>
    </recommendedName>
    <alternativeName>
        <fullName evidence="8">IMP--aspartate ligase</fullName>
    </alternativeName>
</protein>
<feature type="active site" description="Proton acceptor" evidence="8">
    <location>
        <position position="21"/>
    </location>
</feature>
<dbReference type="PANTHER" id="PTHR11846:SF0">
    <property type="entry name" value="ADENYLOSUCCINATE SYNTHETASE"/>
    <property type="match status" value="1"/>
</dbReference>
<keyword evidence="7 8" id="KW-0342">GTP-binding</keyword>
<dbReference type="GO" id="GO:0004019">
    <property type="term" value="F:adenylosuccinate synthase activity"/>
    <property type="evidence" value="ECO:0007669"/>
    <property type="project" value="UniProtKB-UniRule"/>
</dbReference>
<feature type="binding site" description="in other chain" evidence="8">
    <location>
        <position position="137"/>
    </location>
    <ligand>
        <name>IMP</name>
        <dbReference type="ChEBI" id="CHEBI:58053"/>
        <note>ligand shared between dimeric partners</note>
    </ligand>
</feature>
<comment type="pathway">
    <text evidence="8 10">Purine metabolism; AMP biosynthesis via de novo pathway; AMP from IMP: step 1/2.</text>
</comment>
<feature type="binding site" evidence="8">
    <location>
        <position position="321"/>
    </location>
    <ligand>
        <name>GTP</name>
        <dbReference type="ChEBI" id="CHEBI:37565"/>
    </ligand>
</feature>
<dbReference type="AlphaFoldDB" id="A0A5E4TLF4"/>
<dbReference type="Gene3D" id="1.10.300.10">
    <property type="entry name" value="Adenylosuccinate Synthetase, subunit A, domain 2"/>
    <property type="match status" value="1"/>
</dbReference>